<dbReference type="InterPro" id="IPR000719">
    <property type="entry name" value="Prot_kinase_dom"/>
</dbReference>
<dbReference type="GO" id="GO:0070059">
    <property type="term" value="P:intrinsic apoptotic signaling pathway in response to endoplasmic reticulum stress"/>
    <property type="evidence" value="ECO:0007669"/>
    <property type="project" value="TreeGrafter"/>
</dbReference>
<evidence type="ECO:0000256" key="3">
    <source>
        <dbReference type="ARBA" id="ARBA00012513"/>
    </source>
</evidence>
<dbReference type="Proteomes" id="UP001430953">
    <property type="component" value="Unassembled WGS sequence"/>
</dbReference>
<feature type="compositionally biased region" description="Polar residues" evidence="19">
    <location>
        <begin position="937"/>
        <end position="957"/>
    </location>
</feature>
<keyword evidence="5" id="KW-0597">Phosphoprotein</keyword>
<keyword evidence="14" id="KW-1133">Transmembrane helix</keyword>
<keyword evidence="15" id="KW-0472">Membrane</keyword>
<dbReference type="PANTHER" id="PTHR13954:SF6">
    <property type="entry name" value="NON-SPECIFIC SERINE_THREONINE PROTEIN KINASE"/>
    <property type="match status" value="1"/>
</dbReference>
<feature type="domain" description="Protein kinase" evidence="21">
    <location>
        <begin position="518"/>
        <end position="777"/>
    </location>
</feature>
<comment type="caution">
    <text evidence="23">The sequence shown here is derived from an EMBL/GenBank/DDBJ whole genome shotgun (WGS) entry which is preliminary data.</text>
</comment>
<dbReference type="SUPFAM" id="SSF50998">
    <property type="entry name" value="Quinoprotein alcohol dehydrogenase-like"/>
    <property type="match status" value="1"/>
</dbReference>
<comment type="catalytic activity">
    <reaction evidence="17">
        <text>L-threonyl-[protein] + ATP = O-phospho-L-threonyl-[protein] + ADP + H(+)</text>
        <dbReference type="Rhea" id="RHEA:46608"/>
        <dbReference type="Rhea" id="RHEA-COMP:11060"/>
        <dbReference type="Rhea" id="RHEA-COMP:11605"/>
        <dbReference type="ChEBI" id="CHEBI:15378"/>
        <dbReference type="ChEBI" id="CHEBI:30013"/>
        <dbReference type="ChEBI" id="CHEBI:30616"/>
        <dbReference type="ChEBI" id="CHEBI:61977"/>
        <dbReference type="ChEBI" id="CHEBI:456216"/>
        <dbReference type="EC" id="2.7.11.1"/>
    </reaction>
</comment>
<comment type="subcellular location">
    <subcellularLocation>
        <location evidence="2">Endoplasmic reticulum membrane</location>
        <topology evidence="2">Single-pass type I membrane protein</topology>
    </subcellularLocation>
</comment>
<dbReference type="SMART" id="SM00580">
    <property type="entry name" value="PUG"/>
    <property type="match status" value="1"/>
</dbReference>
<dbReference type="InterPro" id="IPR011009">
    <property type="entry name" value="Kinase-like_dom_sf"/>
</dbReference>
<dbReference type="CDD" id="cd13982">
    <property type="entry name" value="STKc_IRE1"/>
    <property type="match status" value="1"/>
</dbReference>
<evidence type="ECO:0000256" key="15">
    <source>
        <dbReference type="ARBA" id="ARBA00023136"/>
    </source>
</evidence>
<dbReference type="GO" id="GO:1990604">
    <property type="term" value="C:IRE1-TRAF2-ASK1 complex"/>
    <property type="evidence" value="ECO:0007669"/>
    <property type="project" value="TreeGrafter"/>
</dbReference>
<dbReference type="GO" id="GO:0016787">
    <property type="term" value="F:hydrolase activity"/>
    <property type="evidence" value="ECO:0007669"/>
    <property type="project" value="UniProtKB-KW"/>
</dbReference>
<dbReference type="Gene3D" id="2.130.10.10">
    <property type="entry name" value="YVTN repeat-like/Quinoprotein amine dehydrogenase"/>
    <property type="match status" value="1"/>
</dbReference>
<dbReference type="InterPro" id="IPR045133">
    <property type="entry name" value="IRE1/2-like"/>
</dbReference>
<keyword evidence="16" id="KW-0511">Multifunctional enzyme</keyword>
<dbReference type="SMART" id="SM00220">
    <property type="entry name" value="S_TKc"/>
    <property type="match status" value="1"/>
</dbReference>
<name>A0AAW2F6N0_9HYME</name>
<feature type="signal peptide" evidence="20">
    <location>
        <begin position="1"/>
        <end position="20"/>
    </location>
</feature>
<keyword evidence="24" id="KW-1185">Reference proteome</keyword>
<dbReference type="EMBL" id="JADYXP020000014">
    <property type="protein sequence ID" value="KAL0110554.1"/>
    <property type="molecule type" value="Genomic_DNA"/>
</dbReference>
<proteinExistence type="predicted"/>
<feature type="chain" id="PRO_5043497981" description="non-specific serine/threonine protein kinase" evidence="20">
    <location>
        <begin position="21"/>
        <end position="985"/>
    </location>
</feature>
<dbReference type="PROSITE" id="PS00108">
    <property type="entry name" value="PROTEIN_KINASE_ST"/>
    <property type="match status" value="1"/>
</dbReference>
<evidence type="ECO:0000256" key="17">
    <source>
        <dbReference type="ARBA" id="ARBA00047899"/>
    </source>
</evidence>
<keyword evidence="13" id="KW-0067">ATP-binding</keyword>
<feature type="compositionally biased region" description="Low complexity" evidence="19">
    <location>
        <begin position="489"/>
        <end position="499"/>
    </location>
</feature>
<evidence type="ECO:0000256" key="4">
    <source>
        <dbReference type="ARBA" id="ARBA00022527"/>
    </source>
</evidence>
<dbReference type="GO" id="GO:0004521">
    <property type="term" value="F:RNA endonuclease activity"/>
    <property type="evidence" value="ECO:0007669"/>
    <property type="project" value="InterPro"/>
</dbReference>
<evidence type="ECO:0000256" key="6">
    <source>
        <dbReference type="ARBA" id="ARBA00022679"/>
    </source>
</evidence>
<dbReference type="AlphaFoldDB" id="A0AAW2F6N0"/>
<keyword evidence="4" id="KW-0723">Serine/threonine-protein kinase</keyword>
<comment type="cofactor">
    <cofactor evidence="1">
        <name>Mg(2+)</name>
        <dbReference type="ChEBI" id="CHEBI:18420"/>
    </cofactor>
</comment>
<dbReference type="Gene3D" id="1.20.1440.180">
    <property type="entry name" value="KEN domain"/>
    <property type="match status" value="1"/>
</dbReference>
<keyword evidence="12" id="KW-0256">Endoplasmic reticulum</keyword>
<dbReference type="GO" id="GO:0006397">
    <property type="term" value="P:mRNA processing"/>
    <property type="evidence" value="ECO:0007669"/>
    <property type="project" value="InterPro"/>
</dbReference>
<evidence type="ECO:0000256" key="12">
    <source>
        <dbReference type="ARBA" id="ARBA00022824"/>
    </source>
</evidence>
<feature type="region of interest" description="Disordered" evidence="19">
    <location>
        <begin position="475"/>
        <end position="499"/>
    </location>
</feature>
<dbReference type="InterPro" id="IPR015943">
    <property type="entry name" value="WD40/YVTN_repeat-like_dom_sf"/>
</dbReference>
<evidence type="ECO:0000259" key="21">
    <source>
        <dbReference type="PROSITE" id="PS50011"/>
    </source>
</evidence>
<feature type="compositionally biased region" description="Basic residues" evidence="19">
    <location>
        <begin position="958"/>
        <end position="969"/>
    </location>
</feature>
<evidence type="ECO:0000256" key="18">
    <source>
        <dbReference type="ARBA" id="ARBA00048679"/>
    </source>
</evidence>
<sequence>MQRWTLWSAIPVILTTFTLALSQQAIDNLNTELVPEQDDALLLFSTLGGLLVGVDQRSGKILWQQDDEPIVKVPINLSGTKMPMFLPDPRDGSLYLFGRESEALKKLPFTIPQLVASSPCRSSDGILYTGRKIDTWFSIDPTTGEREQLLSFHTVKDTCPLTMQNTIFVGRTEYNIIMVDSKNKDRKWNVTFYDYSAMQMEPEVTDNYDLVHFTTSSTGRVVTVDRRLSKILWKLDLKSPVIAVYTVAKDGGLLTVPFTSIADSLLEKFAIKPTDVQLFPTLYVGQHRYGLYALPSLVDLDTTTISTNNIGHLLLEGPLMMSHPYPMDDNNVPLPGDHVFLSNIDVTNNDYQSIKRAENAIMLGHYKVPAEYKPQNQLLQITGRSDPIILETSTLNITGTKLSVAMQSDTNDDTIESENNRNWQKFILNIYSVSKVWLSQQGNMDIVIVIPITLTIGTVVLWYLYKCLHNKDQLSSQHTSQGGSRENSRSNYSGKSGSSIVMPEEIGDGLVKVGKITFDTEQVLGKGCEGTFVYKGEFDGRAVAVKRLLPDCFTFADREVALLRESDAHANVVRYFCTEQDRMFRYIALELAEATLQDYVVGTYDREKISVKNILHQSVSGLAHLHFLDIVHRDIKPHNVLLSVPGPRGEVRAMISDFGLCKKLQLGRVSFSRRSGITGTDGWIAPEMLNGERTTCAVDIFSLGCVFYYVLSGGKHPFGDSLRRQANILCDESDLTALEQVSSLSDRELALMLIKAMISSNPAARPPASAICNYPIFWNLAEILSFFQDISDRVEKDQFNSPALIALETCSERVTGEDWRLYIDYEVATDLRRYRSYRGESVRDLLRALRNKKHHYRELSPKAQESLGEIPNEFTQYWLSRFPYLLCHVWYAMQNFRSESSLKQYYHPHYTFTNGYEGQQAASIFDRMDRVNNALSTSVSSNNRLGPTNNVDWSPNRTKYRGPRRKQEKKKQEEPVTWLLNQSPN</sequence>
<keyword evidence="11" id="KW-0378">Hydrolase</keyword>
<evidence type="ECO:0000256" key="11">
    <source>
        <dbReference type="ARBA" id="ARBA00022801"/>
    </source>
</evidence>
<evidence type="ECO:0000256" key="2">
    <source>
        <dbReference type="ARBA" id="ARBA00004115"/>
    </source>
</evidence>
<evidence type="ECO:0000256" key="20">
    <source>
        <dbReference type="SAM" id="SignalP"/>
    </source>
</evidence>
<gene>
    <name evidence="23" type="ORF">PUN28_013865</name>
</gene>
<evidence type="ECO:0000256" key="7">
    <source>
        <dbReference type="ARBA" id="ARBA00022692"/>
    </source>
</evidence>
<dbReference type="PROSITE" id="PS50011">
    <property type="entry name" value="PROTEIN_KINASE_DOM"/>
    <property type="match status" value="1"/>
</dbReference>
<dbReference type="InterPro" id="IPR010513">
    <property type="entry name" value="KEN_dom"/>
</dbReference>
<evidence type="ECO:0000256" key="14">
    <source>
        <dbReference type="ARBA" id="ARBA00022989"/>
    </source>
</evidence>
<reference evidence="23 24" key="1">
    <citation type="submission" date="2023-03" db="EMBL/GenBank/DDBJ databases">
        <title>High recombination rates correlate with genetic variation in Cardiocondyla obscurior ants.</title>
        <authorList>
            <person name="Errbii M."/>
        </authorList>
    </citation>
    <scope>NUCLEOTIDE SEQUENCE [LARGE SCALE GENOMIC DNA]</scope>
    <source>
        <strain evidence="23">Alpha-2009</strain>
        <tissue evidence="23">Whole body</tissue>
    </source>
</reference>
<dbReference type="InterPro" id="IPR011047">
    <property type="entry name" value="Quinoprotein_ADH-like_sf"/>
</dbReference>
<dbReference type="GO" id="GO:0051082">
    <property type="term" value="F:unfolded protein binding"/>
    <property type="evidence" value="ECO:0007669"/>
    <property type="project" value="TreeGrafter"/>
</dbReference>
<dbReference type="SUPFAM" id="SSF56112">
    <property type="entry name" value="Protein kinase-like (PK-like)"/>
    <property type="match status" value="1"/>
</dbReference>
<evidence type="ECO:0000256" key="10">
    <source>
        <dbReference type="ARBA" id="ARBA00022777"/>
    </source>
</evidence>
<keyword evidence="7" id="KW-0812">Transmembrane</keyword>
<keyword evidence="10" id="KW-0418">Kinase</keyword>
<evidence type="ECO:0000256" key="1">
    <source>
        <dbReference type="ARBA" id="ARBA00001946"/>
    </source>
</evidence>
<keyword evidence="9" id="KW-0547">Nucleotide-binding</keyword>
<dbReference type="CDD" id="cd09769">
    <property type="entry name" value="Luminal_IRE1"/>
    <property type="match status" value="1"/>
</dbReference>
<dbReference type="GO" id="GO:0080090">
    <property type="term" value="P:regulation of primary metabolic process"/>
    <property type="evidence" value="ECO:0007669"/>
    <property type="project" value="UniProtKB-ARBA"/>
</dbReference>
<dbReference type="PANTHER" id="PTHR13954">
    <property type="entry name" value="IRE1-RELATED"/>
    <property type="match status" value="1"/>
</dbReference>
<keyword evidence="8 20" id="KW-0732">Signal</keyword>
<dbReference type="EC" id="2.7.11.1" evidence="3"/>
<dbReference type="Pfam" id="PF00069">
    <property type="entry name" value="Pkinase"/>
    <property type="match status" value="1"/>
</dbReference>
<feature type="compositionally biased region" description="Polar residues" evidence="19">
    <location>
        <begin position="475"/>
        <end position="485"/>
    </location>
</feature>
<feature type="domain" description="KEN" evidence="22">
    <location>
        <begin position="780"/>
        <end position="908"/>
    </location>
</feature>
<dbReference type="InterPro" id="IPR038357">
    <property type="entry name" value="KEN_sf"/>
</dbReference>
<dbReference type="SMART" id="SM00564">
    <property type="entry name" value="PQQ"/>
    <property type="match status" value="5"/>
</dbReference>
<protein>
    <recommendedName>
        <fullName evidence="3">non-specific serine/threonine protein kinase</fullName>
        <ecNumber evidence="3">2.7.11.1</ecNumber>
    </recommendedName>
</protein>
<dbReference type="PROSITE" id="PS51392">
    <property type="entry name" value="KEN"/>
    <property type="match status" value="1"/>
</dbReference>
<evidence type="ECO:0000256" key="5">
    <source>
        <dbReference type="ARBA" id="ARBA00022553"/>
    </source>
</evidence>
<dbReference type="InterPro" id="IPR008271">
    <property type="entry name" value="Ser/Thr_kinase_AS"/>
</dbReference>
<evidence type="ECO:0000259" key="22">
    <source>
        <dbReference type="PROSITE" id="PS51392"/>
    </source>
</evidence>
<dbReference type="Gene3D" id="3.30.200.20">
    <property type="entry name" value="Phosphorylase Kinase, domain 1"/>
    <property type="match status" value="1"/>
</dbReference>
<accession>A0AAW2F6N0</accession>
<comment type="catalytic activity">
    <reaction evidence="18">
        <text>L-seryl-[protein] + ATP = O-phospho-L-seryl-[protein] + ADP + H(+)</text>
        <dbReference type="Rhea" id="RHEA:17989"/>
        <dbReference type="Rhea" id="RHEA-COMP:9863"/>
        <dbReference type="Rhea" id="RHEA-COMP:11604"/>
        <dbReference type="ChEBI" id="CHEBI:15378"/>
        <dbReference type="ChEBI" id="CHEBI:29999"/>
        <dbReference type="ChEBI" id="CHEBI:30616"/>
        <dbReference type="ChEBI" id="CHEBI:83421"/>
        <dbReference type="ChEBI" id="CHEBI:456216"/>
        <dbReference type="EC" id="2.7.11.1"/>
    </reaction>
</comment>
<dbReference type="GO" id="GO:0004674">
    <property type="term" value="F:protein serine/threonine kinase activity"/>
    <property type="evidence" value="ECO:0007669"/>
    <property type="project" value="UniProtKB-KW"/>
</dbReference>
<evidence type="ECO:0000256" key="8">
    <source>
        <dbReference type="ARBA" id="ARBA00022729"/>
    </source>
</evidence>
<dbReference type="InterPro" id="IPR018391">
    <property type="entry name" value="PQQ_b-propeller_rpt"/>
</dbReference>
<keyword evidence="6" id="KW-0808">Transferase</keyword>
<dbReference type="CDD" id="cd10422">
    <property type="entry name" value="RNase_Ire1"/>
    <property type="match status" value="1"/>
</dbReference>
<dbReference type="GO" id="GO:0005524">
    <property type="term" value="F:ATP binding"/>
    <property type="evidence" value="ECO:0007669"/>
    <property type="project" value="UniProtKB-KW"/>
</dbReference>
<feature type="region of interest" description="Disordered" evidence="19">
    <location>
        <begin position="937"/>
        <end position="985"/>
    </location>
</feature>
<evidence type="ECO:0000256" key="16">
    <source>
        <dbReference type="ARBA" id="ARBA00023268"/>
    </source>
</evidence>
<dbReference type="FunFam" id="1.20.1440.180:FF:000001">
    <property type="entry name" value="Serine/threonine-protein kinase/endoribonuclease IRE1"/>
    <property type="match status" value="1"/>
</dbReference>
<evidence type="ECO:0000313" key="23">
    <source>
        <dbReference type="EMBL" id="KAL0110554.1"/>
    </source>
</evidence>
<dbReference type="GO" id="GO:0010468">
    <property type="term" value="P:regulation of gene expression"/>
    <property type="evidence" value="ECO:0007669"/>
    <property type="project" value="UniProtKB-ARBA"/>
</dbReference>
<organism evidence="23 24">
    <name type="scientific">Cardiocondyla obscurior</name>
    <dbReference type="NCBI Taxonomy" id="286306"/>
    <lineage>
        <taxon>Eukaryota</taxon>
        <taxon>Metazoa</taxon>
        <taxon>Ecdysozoa</taxon>
        <taxon>Arthropoda</taxon>
        <taxon>Hexapoda</taxon>
        <taxon>Insecta</taxon>
        <taxon>Pterygota</taxon>
        <taxon>Neoptera</taxon>
        <taxon>Endopterygota</taxon>
        <taxon>Hymenoptera</taxon>
        <taxon>Apocrita</taxon>
        <taxon>Aculeata</taxon>
        <taxon>Formicoidea</taxon>
        <taxon>Formicidae</taxon>
        <taxon>Myrmicinae</taxon>
        <taxon>Cardiocondyla</taxon>
    </lineage>
</organism>
<evidence type="ECO:0000256" key="19">
    <source>
        <dbReference type="SAM" id="MobiDB-lite"/>
    </source>
</evidence>
<dbReference type="GO" id="GO:0036498">
    <property type="term" value="P:IRE1-mediated unfolded protein response"/>
    <property type="evidence" value="ECO:0007669"/>
    <property type="project" value="TreeGrafter"/>
</dbReference>
<evidence type="ECO:0000256" key="13">
    <source>
        <dbReference type="ARBA" id="ARBA00022840"/>
    </source>
</evidence>
<dbReference type="FunFam" id="3.30.200.20:FF:000077">
    <property type="entry name" value="Putative Serine/threonine-protein kinase/endoribonuclease IRE1"/>
    <property type="match status" value="1"/>
</dbReference>
<evidence type="ECO:0000313" key="24">
    <source>
        <dbReference type="Proteomes" id="UP001430953"/>
    </source>
</evidence>
<dbReference type="Gene3D" id="1.10.510.10">
    <property type="entry name" value="Transferase(Phosphotransferase) domain 1"/>
    <property type="match status" value="1"/>
</dbReference>
<dbReference type="Pfam" id="PF06479">
    <property type="entry name" value="Ribonuc_2-5A"/>
    <property type="match status" value="1"/>
</dbReference>
<evidence type="ECO:0000256" key="9">
    <source>
        <dbReference type="ARBA" id="ARBA00022741"/>
    </source>
</evidence>